<dbReference type="EMBL" id="OZ034834">
    <property type="protein sequence ID" value="CAL1676129.1"/>
    <property type="molecule type" value="Genomic_DNA"/>
</dbReference>
<name>A0AAV2N7T6_9HYME</name>
<dbReference type="AlphaFoldDB" id="A0AAV2N7T6"/>
<evidence type="ECO:0000313" key="2">
    <source>
        <dbReference type="Proteomes" id="UP001497644"/>
    </source>
</evidence>
<evidence type="ECO:0000313" key="1">
    <source>
        <dbReference type="EMBL" id="CAL1676129.1"/>
    </source>
</evidence>
<reference evidence="1" key="1">
    <citation type="submission" date="2024-04" db="EMBL/GenBank/DDBJ databases">
        <authorList>
            <consortium name="Molecular Ecology Group"/>
        </authorList>
    </citation>
    <scope>NUCLEOTIDE SEQUENCE</scope>
</reference>
<accession>A0AAV2N7T6</accession>
<organism evidence="1 2">
    <name type="scientific">Lasius platythorax</name>
    <dbReference type="NCBI Taxonomy" id="488582"/>
    <lineage>
        <taxon>Eukaryota</taxon>
        <taxon>Metazoa</taxon>
        <taxon>Ecdysozoa</taxon>
        <taxon>Arthropoda</taxon>
        <taxon>Hexapoda</taxon>
        <taxon>Insecta</taxon>
        <taxon>Pterygota</taxon>
        <taxon>Neoptera</taxon>
        <taxon>Endopterygota</taxon>
        <taxon>Hymenoptera</taxon>
        <taxon>Apocrita</taxon>
        <taxon>Aculeata</taxon>
        <taxon>Formicoidea</taxon>
        <taxon>Formicidae</taxon>
        <taxon>Formicinae</taxon>
        <taxon>Lasius</taxon>
        <taxon>Lasius</taxon>
    </lineage>
</organism>
<sequence>MYLFTIHFNHVGQLVSGSCTFKLNCRIEARRIIAGMGQGQLTFRSNANATLTFHHHHLHNPAGTYLGRDAAAATRLESIRGHAVSLHGAVRDAPLYFSSEPLVSRARHDSIRQLEFNYKHLR</sequence>
<proteinExistence type="predicted"/>
<protein>
    <submittedName>
        <fullName evidence="1">Uncharacterized protein</fullName>
    </submittedName>
</protein>
<gene>
    <name evidence="1" type="ORF">LPLAT_LOCUS2369</name>
</gene>
<keyword evidence="2" id="KW-1185">Reference proteome</keyword>
<dbReference type="Proteomes" id="UP001497644">
    <property type="component" value="Chromosome 11"/>
</dbReference>